<evidence type="ECO:0000313" key="5">
    <source>
        <dbReference type="Proteomes" id="UP000429811"/>
    </source>
</evidence>
<dbReference type="PANTHER" id="PTHR40089">
    <property type="entry name" value="ETHANOLAMINE UTILIZATION PROTEIN EUTH"/>
    <property type="match status" value="1"/>
</dbReference>
<feature type="transmembrane region" description="Helical" evidence="1">
    <location>
        <begin position="37"/>
        <end position="59"/>
    </location>
</feature>
<organism evidence="2 4">
    <name type="scientific">Flavonifractor plautii</name>
    <name type="common">Fusobacterium plautii</name>
    <dbReference type="NCBI Taxonomy" id="292800"/>
    <lineage>
        <taxon>Bacteria</taxon>
        <taxon>Bacillati</taxon>
        <taxon>Bacillota</taxon>
        <taxon>Clostridia</taxon>
        <taxon>Eubacteriales</taxon>
        <taxon>Oscillospiraceae</taxon>
        <taxon>Flavonifractor</taxon>
    </lineage>
</organism>
<keyword evidence="1" id="KW-0812">Transmembrane</keyword>
<dbReference type="PANTHER" id="PTHR40089:SF1">
    <property type="entry name" value="ETHANOLAMINE PERMEASE EUTH-RELATED"/>
    <property type="match status" value="1"/>
</dbReference>
<reference evidence="2 4" key="1">
    <citation type="submission" date="2015-09" db="EMBL/GenBank/DDBJ databases">
        <authorList>
            <consortium name="Pathogen Informatics"/>
        </authorList>
    </citation>
    <scope>NUCLEOTIDE SEQUENCE [LARGE SCALE GENOMIC DNA]</scope>
    <source>
        <strain evidence="2 4">2789STDY5608854</strain>
    </source>
</reference>
<name>A0A174HL04_FLAPL</name>
<dbReference type="InterPro" id="IPR007441">
    <property type="entry name" value="EutH"/>
</dbReference>
<accession>A0A174HL04</accession>
<dbReference type="RefSeq" id="WP_021630117.1">
    <property type="nucleotide sequence ID" value="NZ_CP084007.1"/>
</dbReference>
<keyword evidence="1" id="KW-1133">Transmembrane helix</keyword>
<dbReference type="GO" id="GO:0034228">
    <property type="term" value="F:ethanolamine transmembrane transporter activity"/>
    <property type="evidence" value="ECO:0007669"/>
    <property type="project" value="InterPro"/>
</dbReference>
<protein>
    <submittedName>
        <fullName evidence="2">Ethanolamine utilization protein EutH</fullName>
    </submittedName>
</protein>
<dbReference type="EMBL" id="CYZT01000159">
    <property type="protein sequence ID" value="CUO74911.1"/>
    <property type="molecule type" value="Genomic_DNA"/>
</dbReference>
<feature type="transmembrane region" description="Helical" evidence="1">
    <location>
        <begin position="199"/>
        <end position="217"/>
    </location>
</feature>
<dbReference type="NCBIfam" id="NF011666">
    <property type="entry name" value="PRK15086.1-2"/>
    <property type="match status" value="1"/>
</dbReference>
<reference evidence="3 5" key="2">
    <citation type="journal article" date="2019" name="Nat. Med.">
        <title>A library of human gut bacterial isolates paired with longitudinal multiomics data enables mechanistic microbiome research.</title>
        <authorList>
            <person name="Poyet M."/>
            <person name="Groussin M."/>
            <person name="Gibbons S.M."/>
            <person name="Avila-Pacheco J."/>
            <person name="Jiang X."/>
            <person name="Kearney S.M."/>
            <person name="Perrotta A.R."/>
            <person name="Berdy B."/>
            <person name="Zhao S."/>
            <person name="Lieberman T.D."/>
            <person name="Swanson P.K."/>
            <person name="Smith M."/>
            <person name="Roesemann S."/>
            <person name="Alexander J.E."/>
            <person name="Rich S.A."/>
            <person name="Livny J."/>
            <person name="Vlamakis H."/>
            <person name="Clish C."/>
            <person name="Bullock K."/>
            <person name="Deik A."/>
            <person name="Scott J."/>
            <person name="Pierce K.A."/>
            <person name="Xavier R.J."/>
            <person name="Alm E.J."/>
        </authorList>
    </citation>
    <scope>NUCLEOTIDE SEQUENCE [LARGE SCALE GENOMIC DNA]</scope>
    <source>
        <strain evidence="3 5">BIOML-A5</strain>
    </source>
</reference>
<evidence type="ECO:0000313" key="4">
    <source>
        <dbReference type="Proteomes" id="UP000095746"/>
    </source>
</evidence>
<dbReference type="EMBL" id="WKPO01000015">
    <property type="protein sequence ID" value="MSB49376.1"/>
    <property type="molecule type" value="Genomic_DNA"/>
</dbReference>
<dbReference type="Proteomes" id="UP000095746">
    <property type="component" value="Unassembled WGS sequence"/>
</dbReference>
<feature type="transmembrane region" description="Helical" evidence="1">
    <location>
        <begin position="331"/>
        <end position="353"/>
    </location>
</feature>
<keyword evidence="1" id="KW-0472">Membrane</keyword>
<feature type="transmembrane region" description="Helical" evidence="1">
    <location>
        <begin position="304"/>
        <end position="325"/>
    </location>
</feature>
<dbReference type="PIRSF" id="PIRSF019466">
    <property type="entry name" value="EutH"/>
    <property type="match status" value="1"/>
</dbReference>
<feature type="transmembrane region" description="Helical" evidence="1">
    <location>
        <begin position="237"/>
        <end position="256"/>
    </location>
</feature>
<evidence type="ECO:0000313" key="3">
    <source>
        <dbReference type="EMBL" id="MSB49376.1"/>
    </source>
</evidence>
<dbReference type="Pfam" id="PF04346">
    <property type="entry name" value="EutH"/>
    <property type="match status" value="1"/>
</dbReference>
<dbReference type="NCBIfam" id="NF011667">
    <property type="entry name" value="PRK15086.1-3"/>
    <property type="match status" value="1"/>
</dbReference>
<dbReference type="AlphaFoldDB" id="A0A174HL04"/>
<feature type="transmembrane region" description="Helical" evidence="1">
    <location>
        <begin position="6"/>
        <end position="25"/>
    </location>
</feature>
<gene>
    <name evidence="3" type="primary">eutH</name>
    <name evidence="2" type="ORF">ERS852411_02092</name>
    <name evidence="3" type="ORF">GKE90_11840</name>
</gene>
<proteinExistence type="predicted"/>
<feature type="transmembrane region" description="Helical" evidence="1">
    <location>
        <begin position="107"/>
        <end position="131"/>
    </location>
</feature>
<evidence type="ECO:0000256" key="1">
    <source>
        <dbReference type="SAM" id="Phobius"/>
    </source>
</evidence>
<feature type="transmembrane region" description="Helical" evidence="1">
    <location>
        <begin position="172"/>
        <end position="192"/>
    </location>
</feature>
<sequence length="363" mass="37760">MSINEIIVYLMVVFMALGAVDRILGNRFGLGEKFEEGIMAMGSLALAMIGIICLAPVLANLLRPVVVPLYQALGADPAMFAGTLLANDMGGAPLAQELALTQEAGQFGGLIVGSMLGPTIVFTIPVGLGIIKAEDRPYLATGVLAGVITIPIGSFAGGLAAGFPVGMVLRNLIPIALFAVLIALGLAFLPNGMVKGFQVFGRIIVIIITIGLAAAIIQKLTPLTLIPGINPISEGVAIVGDIAVVLAGAFPLVYVITRVFKTPLMKLGHVLGMNDIAAAGLVATLANNIPMFQMLHDMDRRGKIINVAFAVSAAFVFGDHLGFTAGFDSTMIFPMIVGKLVGGVTAVAVAMLITRKYKEERHG</sequence>
<dbReference type="Proteomes" id="UP000429811">
    <property type="component" value="Unassembled WGS sequence"/>
</dbReference>
<evidence type="ECO:0000313" key="2">
    <source>
        <dbReference type="EMBL" id="CUO74911.1"/>
    </source>
</evidence>
<feature type="transmembrane region" description="Helical" evidence="1">
    <location>
        <begin position="138"/>
        <end position="160"/>
    </location>
</feature>
<dbReference type="GO" id="GO:0005886">
    <property type="term" value="C:plasma membrane"/>
    <property type="evidence" value="ECO:0007669"/>
    <property type="project" value="TreeGrafter"/>
</dbReference>